<gene>
    <name evidence="2" type="ordered locus">Cwoe_3194</name>
</gene>
<evidence type="ECO:0000313" key="3">
    <source>
        <dbReference type="Proteomes" id="UP000008229"/>
    </source>
</evidence>
<evidence type="ECO:0000256" key="1">
    <source>
        <dbReference type="SAM" id="MobiDB-lite"/>
    </source>
</evidence>
<dbReference type="HOGENOM" id="CLU_2648291_0_0_11"/>
<reference evidence="3" key="2">
    <citation type="submission" date="2010-01" db="EMBL/GenBank/DDBJ databases">
        <title>The complete genome of Conexibacter woesei DSM 14684.</title>
        <authorList>
            <consortium name="US DOE Joint Genome Institute (JGI-PGF)"/>
            <person name="Lucas S."/>
            <person name="Copeland A."/>
            <person name="Lapidus A."/>
            <person name="Glavina del Rio T."/>
            <person name="Dalin E."/>
            <person name="Tice H."/>
            <person name="Bruce D."/>
            <person name="Goodwin L."/>
            <person name="Pitluck S."/>
            <person name="Kyrpides N."/>
            <person name="Mavromatis K."/>
            <person name="Ivanova N."/>
            <person name="Mikhailova N."/>
            <person name="Chertkov O."/>
            <person name="Brettin T."/>
            <person name="Detter J.C."/>
            <person name="Han C."/>
            <person name="Larimer F."/>
            <person name="Land M."/>
            <person name="Hauser L."/>
            <person name="Markowitz V."/>
            <person name="Cheng J.-F."/>
            <person name="Hugenholtz P."/>
            <person name="Woyke T."/>
            <person name="Wu D."/>
            <person name="Pukall R."/>
            <person name="Steenblock K."/>
            <person name="Schneider S."/>
            <person name="Klenk H.-P."/>
            <person name="Eisen J.A."/>
        </authorList>
    </citation>
    <scope>NUCLEOTIDE SEQUENCE [LARGE SCALE GENOMIC DNA]</scope>
    <source>
        <strain evidence="3">DSM 14684 / CIP 108061 / JCM 11494 / NBRC 100937 / ID131577</strain>
    </source>
</reference>
<feature type="region of interest" description="Disordered" evidence="1">
    <location>
        <begin position="56"/>
        <end position="76"/>
    </location>
</feature>
<sequence length="76" mass="7897">MTVPAADDPLARLAEQLERLSSANLALGEAAEQLIAHARDERLALREAARGARSAARAAAAASAQTHALADDPRRG</sequence>
<dbReference type="eggNOG" id="ENOG50323AI">
    <property type="taxonomic scope" value="Bacteria"/>
</dbReference>
<keyword evidence="3" id="KW-1185">Reference proteome</keyword>
<dbReference type="KEGG" id="cwo:Cwoe_3194"/>
<organism evidence="2 3">
    <name type="scientific">Conexibacter woesei (strain DSM 14684 / CCUG 47730 / CIP 108061 / JCM 11494 / NBRC 100937 / ID131577)</name>
    <dbReference type="NCBI Taxonomy" id="469383"/>
    <lineage>
        <taxon>Bacteria</taxon>
        <taxon>Bacillati</taxon>
        <taxon>Actinomycetota</taxon>
        <taxon>Thermoleophilia</taxon>
        <taxon>Solirubrobacterales</taxon>
        <taxon>Conexibacteraceae</taxon>
        <taxon>Conexibacter</taxon>
    </lineage>
</organism>
<dbReference type="Proteomes" id="UP000008229">
    <property type="component" value="Chromosome"/>
</dbReference>
<name>D3FDZ7_CONWI</name>
<proteinExistence type="predicted"/>
<dbReference type="AlphaFoldDB" id="D3FDZ7"/>
<feature type="compositionally biased region" description="Low complexity" evidence="1">
    <location>
        <begin position="56"/>
        <end position="68"/>
    </location>
</feature>
<accession>D3FDZ7</accession>
<dbReference type="EMBL" id="CP001854">
    <property type="protein sequence ID" value="ADB51613.1"/>
    <property type="molecule type" value="Genomic_DNA"/>
</dbReference>
<evidence type="ECO:0000313" key="2">
    <source>
        <dbReference type="EMBL" id="ADB51613.1"/>
    </source>
</evidence>
<reference evidence="2 3" key="1">
    <citation type="journal article" date="2010" name="Stand. Genomic Sci.">
        <title>Complete genome sequence of Conexibacter woesei type strain (ID131577).</title>
        <authorList>
            <person name="Pukall R."/>
            <person name="Lapidus A."/>
            <person name="Glavina Del Rio T."/>
            <person name="Copeland A."/>
            <person name="Tice H."/>
            <person name="Cheng J.-F."/>
            <person name="Lucas S."/>
            <person name="Chen F."/>
            <person name="Nolan M."/>
            <person name="Bruce D."/>
            <person name="Goodwin L."/>
            <person name="Pitluck S."/>
            <person name="Mavromatis K."/>
            <person name="Ivanova N."/>
            <person name="Ovchinnikova G."/>
            <person name="Pati A."/>
            <person name="Chen A."/>
            <person name="Palaniappan K."/>
            <person name="Land M."/>
            <person name="Hauser L."/>
            <person name="Chang Y.-J."/>
            <person name="Jeffries C.D."/>
            <person name="Chain P."/>
            <person name="Meincke L."/>
            <person name="Sims D."/>
            <person name="Brettin T."/>
            <person name="Detter J.C."/>
            <person name="Rohde M."/>
            <person name="Goeker M."/>
            <person name="Bristow J."/>
            <person name="Eisen J.A."/>
            <person name="Markowitz V."/>
            <person name="Kyrpides N.C."/>
            <person name="Klenk H.-P."/>
            <person name="Hugenholtz P."/>
        </authorList>
    </citation>
    <scope>NUCLEOTIDE SEQUENCE [LARGE SCALE GENOMIC DNA]</scope>
    <source>
        <strain evidence="3">DSM 14684 / CIP 108061 / JCM 11494 / NBRC 100937 / ID131577</strain>
    </source>
</reference>
<protein>
    <submittedName>
        <fullName evidence="2">Uncharacterized protein</fullName>
    </submittedName>
</protein>
<dbReference type="RefSeq" id="WP_012934664.1">
    <property type="nucleotide sequence ID" value="NC_013739.1"/>
</dbReference>